<feature type="domain" description="CBS" evidence="10">
    <location>
        <begin position="198"/>
        <end position="256"/>
    </location>
</feature>
<comment type="function">
    <text evidence="9">Acts as a magnesium transporter.</text>
</comment>
<dbReference type="SUPFAM" id="SSF54631">
    <property type="entry name" value="CBS-domain pair"/>
    <property type="match status" value="1"/>
</dbReference>
<dbReference type="EMBL" id="LWBO01000011">
    <property type="protein sequence ID" value="OQP49239.1"/>
    <property type="molecule type" value="Genomic_DNA"/>
</dbReference>
<keyword evidence="4 9" id="KW-0812">Transmembrane</keyword>
<evidence type="ECO:0000256" key="7">
    <source>
        <dbReference type="ARBA" id="ARBA00023136"/>
    </source>
</evidence>
<dbReference type="InterPro" id="IPR000644">
    <property type="entry name" value="CBS_dom"/>
</dbReference>
<dbReference type="NCBIfam" id="TIGR00400">
    <property type="entry name" value="mgtE"/>
    <property type="match status" value="1"/>
</dbReference>
<dbReference type="InterPro" id="IPR006668">
    <property type="entry name" value="Mg_transptr_MgtE_intracell_dom"/>
</dbReference>
<evidence type="ECO:0000313" key="12">
    <source>
        <dbReference type="Proteomes" id="UP000192277"/>
    </source>
</evidence>
<evidence type="ECO:0000256" key="9">
    <source>
        <dbReference type="RuleBase" id="RU362011"/>
    </source>
</evidence>
<keyword evidence="5 9" id="KW-0460">Magnesium</keyword>
<evidence type="ECO:0000259" key="10">
    <source>
        <dbReference type="PROSITE" id="PS51371"/>
    </source>
</evidence>
<comment type="subunit">
    <text evidence="9">Homodimer.</text>
</comment>
<accession>A0ABX3NXP9</accession>
<name>A0ABX3NXP9_9BACT</name>
<dbReference type="CDD" id="cd04606">
    <property type="entry name" value="CBS_pair_Mg_transporter"/>
    <property type="match status" value="1"/>
</dbReference>
<gene>
    <name evidence="11" type="ORF">A4D02_30060</name>
</gene>
<feature type="transmembrane region" description="Helical" evidence="9">
    <location>
        <begin position="283"/>
        <end position="303"/>
    </location>
</feature>
<keyword evidence="6 9" id="KW-1133">Transmembrane helix</keyword>
<protein>
    <recommendedName>
        <fullName evidence="9">Magnesium transporter MgtE</fullName>
    </recommendedName>
</protein>
<evidence type="ECO:0000256" key="3">
    <source>
        <dbReference type="ARBA" id="ARBA00022448"/>
    </source>
</evidence>
<dbReference type="PANTHER" id="PTHR43773">
    <property type="entry name" value="MAGNESIUM TRANSPORTER MGTE"/>
    <property type="match status" value="1"/>
</dbReference>
<evidence type="ECO:0000313" key="11">
    <source>
        <dbReference type="EMBL" id="OQP49239.1"/>
    </source>
</evidence>
<feature type="transmembrane region" description="Helical" evidence="9">
    <location>
        <begin position="357"/>
        <end position="377"/>
    </location>
</feature>
<dbReference type="InterPro" id="IPR046342">
    <property type="entry name" value="CBS_dom_sf"/>
</dbReference>
<dbReference type="PROSITE" id="PS51371">
    <property type="entry name" value="CBS"/>
    <property type="match status" value="1"/>
</dbReference>
<evidence type="ECO:0000256" key="2">
    <source>
        <dbReference type="ARBA" id="ARBA00009749"/>
    </source>
</evidence>
<evidence type="ECO:0000256" key="5">
    <source>
        <dbReference type="ARBA" id="ARBA00022842"/>
    </source>
</evidence>
<evidence type="ECO:0000256" key="1">
    <source>
        <dbReference type="ARBA" id="ARBA00004141"/>
    </source>
</evidence>
<dbReference type="InterPro" id="IPR006667">
    <property type="entry name" value="SLC41_membr_dom"/>
</dbReference>
<feature type="transmembrane region" description="Helical" evidence="9">
    <location>
        <begin position="431"/>
        <end position="454"/>
    </location>
</feature>
<dbReference type="Pfam" id="PF00571">
    <property type="entry name" value="CBS"/>
    <property type="match status" value="2"/>
</dbReference>
<dbReference type="Proteomes" id="UP000192277">
    <property type="component" value="Unassembled WGS sequence"/>
</dbReference>
<keyword evidence="7 9" id="KW-0472">Membrane</keyword>
<evidence type="ECO:0000256" key="6">
    <source>
        <dbReference type="ARBA" id="ARBA00022989"/>
    </source>
</evidence>
<comment type="caution">
    <text evidence="11">The sequence shown here is derived from an EMBL/GenBank/DDBJ whole genome shotgun (WGS) entry which is preliminary data.</text>
</comment>
<feature type="transmembrane region" description="Helical" evidence="9">
    <location>
        <begin position="315"/>
        <end position="336"/>
    </location>
</feature>
<comment type="similarity">
    <text evidence="2 9">Belongs to the SLC41A transporter family.</text>
</comment>
<dbReference type="Pfam" id="PF03448">
    <property type="entry name" value="MgtE_N"/>
    <property type="match status" value="1"/>
</dbReference>
<reference evidence="11 12" key="1">
    <citation type="submission" date="2016-04" db="EMBL/GenBank/DDBJ databases">
        <authorList>
            <person name="Chen L."/>
            <person name="Zhuang W."/>
            <person name="Wang G."/>
        </authorList>
    </citation>
    <scope>NUCLEOTIDE SEQUENCE [LARGE SCALE GENOMIC DNA]</scope>
    <source>
        <strain evidence="12">GR20</strain>
    </source>
</reference>
<dbReference type="Gene3D" id="1.10.357.20">
    <property type="entry name" value="SLC41 divalent cation transporters, integral membrane domain"/>
    <property type="match status" value="1"/>
</dbReference>
<sequence length="459" mass="51800">MNLKDITNKLLKANFTRLFGFNNDKRYIHPAEIAQVLTGMRFEAAYQAFLSFPVKAQVGIFPYLDGFTQKKIIRQVGNDKAAYILNGLSSDDRLTFYSTLKGVELSNFIEYLNDENKDTTHDLLGYPDNSVARLINTDFATIEKEMTIAEAAEHLRKNHKDTEAANDIYVVDDEGKLIDDIPVRRLILNDPKKKIEEILDGFCATLYITDSKEKAVAMFKEYDRVVLPVVNEDKFLLGVLTVDDVLDEVEERNTKEMQKFGGLESLDYPYVKTPFFSLIKKRAGWLIVLFLSEMLTATAMSYFDIEISKAVVLALFVPLIISSGGNSGSQAATIIIRAMAVKELSIKNWWYVMRRELMSGLILGLILGSIGFLRISLWQNFHWYNYGPYWVLVAITVFFSLIGIVMWGTLSGSMIPIVLKRFNLDPATSSAPFVATLVDVTGLVIYFTIAAIMLKGTLL</sequence>
<organism evidence="11 12">
    <name type="scientific">Niastella koreensis</name>
    <dbReference type="NCBI Taxonomy" id="354356"/>
    <lineage>
        <taxon>Bacteria</taxon>
        <taxon>Pseudomonadati</taxon>
        <taxon>Bacteroidota</taxon>
        <taxon>Chitinophagia</taxon>
        <taxon>Chitinophagales</taxon>
        <taxon>Chitinophagaceae</taxon>
        <taxon>Niastella</taxon>
    </lineage>
</organism>
<keyword evidence="3 9" id="KW-0813">Transport</keyword>
<keyword evidence="8" id="KW-0129">CBS domain</keyword>
<keyword evidence="12" id="KW-1185">Reference proteome</keyword>
<dbReference type="Gene3D" id="3.10.580.10">
    <property type="entry name" value="CBS-domain"/>
    <property type="match status" value="1"/>
</dbReference>
<keyword evidence="9" id="KW-0479">Metal-binding</keyword>
<dbReference type="SUPFAM" id="SSF161093">
    <property type="entry name" value="MgtE membrane domain-like"/>
    <property type="match status" value="1"/>
</dbReference>
<keyword evidence="9" id="KW-1003">Cell membrane</keyword>
<feature type="transmembrane region" description="Helical" evidence="9">
    <location>
        <begin position="389"/>
        <end position="410"/>
    </location>
</feature>
<dbReference type="Pfam" id="PF01769">
    <property type="entry name" value="MgtE"/>
    <property type="match status" value="1"/>
</dbReference>
<dbReference type="InterPro" id="IPR038076">
    <property type="entry name" value="MgtE_N_sf"/>
</dbReference>
<comment type="subcellular location">
    <subcellularLocation>
        <location evidence="9">Cell membrane</location>
        <topology evidence="9">Multi-pass membrane protein</topology>
    </subcellularLocation>
    <subcellularLocation>
        <location evidence="1">Membrane</location>
        <topology evidence="1">Multi-pass membrane protein</topology>
    </subcellularLocation>
</comment>
<evidence type="ECO:0000256" key="4">
    <source>
        <dbReference type="ARBA" id="ARBA00022692"/>
    </source>
</evidence>
<dbReference type="SUPFAM" id="SSF158791">
    <property type="entry name" value="MgtE N-terminal domain-like"/>
    <property type="match status" value="1"/>
</dbReference>
<dbReference type="SMART" id="SM00924">
    <property type="entry name" value="MgtE_N"/>
    <property type="match status" value="1"/>
</dbReference>
<dbReference type="InterPro" id="IPR006669">
    <property type="entry name" value="MgtE_transporter"/>
</dbReference>
<dbReference type="RefSeq" id="WP_014216806.1">
    <property type="nucleotide sequence ID" value="NZ_LWBO01000011.1"/>
</dbReference>
<proteinExistence type="inferred from homology"/>
<dbReference type="InterPro" id="IPR036739">
    <property type="entry name" value="SLC41_membr_dom_sf"/>
</dbReference>
<dbReference type="PANTHER" id="PTHR43773:SF1">
    <property type="entry name" value="MAGNESIUM TRANSPORTER MGTE"/>
    <property type="match status" value="1"/>
</dbReference>
<evidence type="ECO:0000256" key="8">
    <source>
        <dbReference type="PROSITE-ProRule" id="PRU00703"/>
    </source>
</evidence>
<dbReference type="Gene3D" id="1.25.60.10">
    <property type="entry name" value="MgtE N-terminal domain-like"/>
    <property type="match status" value="1"/>
</dbReference>